<feature type="chain" id="PRO_5031160106" description="6-bladed beta-propeller" evidence="3">
    <location>
        <begin position="18"/>
        <end position="299"/>
    </location>
</feature>
<dbReference type="PROSITE" id="PS51125">
    <property type="entry name" value="NHL"/>
    <property type="match status" value="1"/>
</dbReference>
<feature type="repeat" description="NHL" evidence="2">
    <location>
        <begin position="23"/>
        <end position="66"/>
    </location>
</feature>
<gene>
    <name evidence="4" type="ORF">ENJ89_09665</name>
</gene>
<keyword evidence="3" id="KW-0732">Signal</keyword>
<dbReference type="InterPro" id="IPR050952">
    <property type="entry name" value="TRIM-NHL_E3_ligases"/>
</dbReference>
<dbReference type="Pfam" id="PF01436">
    <property type="entry name" value="NHL"/>
    <property type="match status" value="1"/>
</dbReference>
<evidence type="ECO:0008006" key="5">
    <source>
        <dbReference type="Google" id="ProtNLM"/>
    </source>
</evidence>
<dbReference type="SUPFAM" id="SSF101898">
    <property type="entry name" value="NHL repeat"/>
    <property type="match status" value="1"/>
</dbReference>
<dbReference type="PANTHER" id="PTHR24104:SF25">
    <property type="entry name" value="PROTEIN LIN-41"/>
    <property type="match status" value="1"/>
</dbReference>
<accession>A0A7V5PQM5</accession>
<dbReference type="AlphaFoldDB" id="A0A7V5PQM5"/>
<proteinExistence type="predicted"/>
<sequence>MFRILFVIALFISALNAQPFVEIARLGEEGKAPGQFRQPLALDVTSEGKLVVVDSGNDRLQVFDLKGRLLRTAGGFGFGEDQFNHPVDVWARTLINMYVSDYNNQRVVRLDRNFRFLSELKSQDAWDTDFQFSEVLSCAINSQNDLFVLDRGESKIVKINRRDQPERIFGTYESGPGALEQPVQLDIFNDNYLLVSDAARAQIIIFDFFGTFISALGDSLLKAPAGLAADDRFGIIVCDPASAKILRILPDLKTLSVPELRLTRPLRHPADAALVAQDHGRLLYILDQNQLIILRQNLP</sequence>
<comment type="caution">
    <text evidence="4">The sequence shown here is derived from an EMBL/GenBank/DDBJ whole genome shotgun (WGS) entry which is preliminary data.</text>
</comment>
<dbReference type="InterPro" id="IPR011042">
    <property type="entry name" value="6-blade_b-propeller_TolB-like"/>
</dbReference>
<dbReference type="InterPro" id="IPR001258">
    <property type="entry name" value="NHL_repeat"/>
</dbReference>
<evidence type="ECO:0000256" key="1">
    <source>
        <dbReference type="ARBA" id="ARBA00022737"/>
    </source>
</evidence>
<dbReference type="EMBL" id="DROD01000613">
    <property type="protein sequence ID" value="HHJ53448.1"/>
    <property type="molecule type" value="Genomic_DNA"/>
</dbReference>
<dbReference type="PANTHER" id="PTHR24104">
    <property type="entry name" value="E3 UBIQUITIN-PROTEIN LIGASE NHLRC1-RELATED"/>
    <property type="match status" value="1"/>
</dbReference>
<dbReference type="Proteomes" id="UP000886124">
    <property type="component" value="Unassembled WGS sequence"/>
</dbReference>
<keyword evidence="1" id="KW-0677">Repeat</keyword>
<protein>
    <recommendedName>
        <fullName evidence="5">6-bladed beta-propeller</fullName>
    </recommendedName>
</protein>
<evidence type="ECO:0000313" key="4">
    <source>
        <dbReference type="EMBL" id="HHJ53448.1"/>
    </source>
</evidence>
<feature type="signal peptide" evidence="3">
    <location>
        <begin position="1"/>
        <end position="17"/>
    </location>
</feature>
<name>A0A7V5PQM5_CALAY</name>
<evidence type="ECO:0000256" key="3">
    <source>
        <dbReference type="SAM" id="SignalP"/>
    </source>
</evidence>
<dbReference type="CDD" id="cd05819">
    <property type="entry name" value="NHL"/>
    <property type="match status" value="1"/>
</dbReference>
<dbReference type="GO" id="GO:0008270">
    <property type="term" value="F:zinc ion binding"/>
    <property type="evidence" value="ECO:0007669"/>
    <property type="project" value="UniProtKB-KW"/>
</dbReference>
<dbReference type="Gene3D" id="2.120.10.30">
    <property type="entry name" value="TolB, C-terminal domain"/>
    <property type="match status" value="2"/>
</dbReference>
<reference evidence="4" key="1">
    <citation type="journal article" date="2020" name="mSystems">
        <title>Genome- and Community-Level Interaction Insights into Carbon Utilization and Element Cycling Functions of Hydrothermarchaeota in Hydrothermal Sediment.</title>
        <authorList>
            <person name="Zhou Z."/>
            <person name="Liu Y."/>
            <person name="Xu W."/>
            <person name="Pan J."/>
            <person name="Luo Z.H."/>
            <person name="Li M."/>
        </authorList>
    </citation>
    <scope>NUCLEOTIDE SEQUENCE [LARGE SCALE GENOMIC DNA]</scope>
    <source>
        <strain evidence="4">HyVt-527</strain>
    </source>
</reference>
<evidence type="ECO:0000256" key="2">
    <source>
        <dbReference type="PROSITE-ProRule" id="PRU00504"/>
    </source>
</evidence>
<organism evidence="4">
    <name type="scientific">Caldithrix abyssi</name>
    <dbReference type="NCBI Taxonomy" id="187145"/>
    <lineage>
        <taxon>Bacteria</taxon>
        <taxon>Pseudomonadati</taxon>
        <taxon>Calditrichota</taxon>
        <taxon>Calditrichia</taxon>
        <taxon>Calditrichales</taxon>
        <taxon>Calditrichaceae</taxon>
        <taxon>Caldithrix</taxon>
    </lineage>
</organism>